<gene>
    <name evidence="3" type="ORF">BCR36DRAFT_338379</name>
</gene>
<proteinExistence type="predicted"/>
<keyword evidence="4" id="KW-1185">Reference proteome</keyword>
<accession>A0A1Y1UVG6</accession>
<keyword evidence="1" id="KW-0812">Transmembrane</keyword>
<name>A0A1Y1UVG6_9FUNG</name>
<reference evidence="3 4" key="2">
    <citation type="submission" date="2016-08" db="EMBL/GenBank/DDBJ databases">
        <title>Pervasive Adenine N6-methylation of Active Genes in Fungi.</title>
        <authorList>
            <consortium name="DOE Joint Genome Institute"/>
            <person name="Mondo S.J."/>
            <person name="Dannebaum R.O."/>
            <person name="Kuo R.C."/>
            <person name="Labutti K."/>
            <person name="Haridas S."/>
            <person name="Kuo A."/>
            <person name="Salamov A."/>
            <person name="Ahrendt S.R."/>
            <person name="Lipzen A."/>
            <person name="Sullivan W."/>
            <person name="Andreopoulos W.B."/>
            <person name="Clum A."/>
            <person name="Lindquist E."/>
            <person name="Daum C."/>
            <person name="Ramamoorthy G.K."/>
            <person name="Gryganskyi A."/>
            <person name="Culley D."/>
            <person name="Magnuson J.K."/>
            <person name="James T.Y."/>
            <person name="O'Malley M.A."/>
            <person name="Stajich J.E."/>
            <person name="Spatafora J.W."/>
            <person name="Visel A."/>
            <person name="Grigoriev I.V."/>
        </authorList>
    </citation>
    <scope>NUCLEOTIDE SEQUENCE [LARGE SCALE GENOMIC DNA]</scope>
    <source>
        <strain evidence="4">finn</strain>
    </source>
</reference>
<dbReference type="Proteomes" id="UP000193719">
    <property type="component" value="Unassembled WGS sequence"/>
</dbReference>
<keyword evidence="2" id="KW-0732">Signal</keyword>
<organism evidence="3 4">
    <name type="scientific">Piromyces finnis</name>
    <dbReference type="NCBI Taxonomy" id="1754191"/>
    <lineage>
        <taxon>Eukaryota</taxon>
        <taxon>Fungi</taxon>
        <taxon>Fungi incertae sedis</taxon>
        <taxon>Chytridiomycota</taxon>
        <taxon>Chytridiomycota incertae sedis</taxon>
        <taxon>Neocallimastigomycetes</taxon>
        <taxon>Neocallimastigales</taxon>
        <taxon>Neocallimastigaceae</taxon>
        <taxon>Piromyces</taxon>
    </lineage>
</organism>
<comment type="caution">
    <text evidence="3">The sequence shown here is derived from an EMBL/GenBank/DDBJ whole genome shotgun (WGS) entry which is preliminary data.</text>
</comment>
<evidence type="ECO:0000313" key="3">
    <source>
        <dbReference type="EMBL" id="ORX41954.1"/>
    </source>
</evidence>
<evidence type="ECO:0000256" key="2">
    <source>
        <dbReference type="SAM" id="SignalP"/>
    </source>
</evidence>
<protein>
    <recommendedName>
        <fullName evidence="5">EB domain-containing protein</fullName>
    </recommendedName>
</protein>
<keyword evidence="1" id="KW-1133">Transmembrane helix</keyword>
<feature type="transmembrane region" description="Helical" evidence="1">
    <location>
        <begin position="220"/>
        <end position="241"/>
    </location>
</feature>
<dbReference type="OrthoDB" id="2142889at2759"/>
<dbReference type="EMBL" id="MCFH01000074">
    <property type="protein sequence ID" value="ORX41954.1"/>
    <property type="molecule type" value="Genomic_DNA"/>
</dbReference>
<evidence type="ECO:0000313" key="4">
    <source>
        <dbReference type="Proteomes" id="UP000193719"/>
    </source>
</evidence>
<feature type="chain" id="PRO_5012598415" description="EB domain-containing protein" evidence="2">
    <location>
        <begin position="21"/>
        <end position="298"/>
    </location>
</feature>
<evidence type="ECO:0000256" key="1">
    <source>
        <dbReference type="SAM" id="Phobius"/>
    </source>
</evidence>
<keyword evidence="1" id="KW-0472">Membrane</keyword>
<reference evidence="3 4" key="1">
    <citation type="submission" date="2016-08" db="EMBL/GenBank/DDBJ databases">
        <title>Genomes of anaerobic fungi encode conserved fungal cellulosomes for biomass hydrolysis.</title>
        <authorList>
            <consortium name="DOE Joint Genome Institute"/>
            <person name="Haitjema C.H."/>
            <person name="Gilmore S.P."/>
            <person name="Henske J.K."/>
            <person name="Solomon K.V."/>
            <person name="De Groot R."/>
            <person name="Kuo A."/>
            <person name="Mondo S.J."/>
            <person name="Salamov A.A."/>
            <person name="Labutti K."/>
            <person name="Zhao Z."/>
            <person name="Chiniquy J."/>
            <person name="Barry K."/>
            <person name="Brewer H.M."/>
            <person name="Purvine S.O."/>
            <person name="Wright A.T."/>
            <person name="Boxma B."/>
            <person name="Van Alen T."/>
            <person name="Hackstein J.H."/>
            <person name="Baker S.E."/>
            <person name="Grigoriev I.V."/>
            <person name="O'Malley M.A."/>
        </authorList>
    </citation>
    <scope>NUCLEOTIDE SEQUENCE [LARGE SCALE GENOMIC DNA]</scope>
    <source>
        <strain evidence="4">finn</strain>
    </source>
</reference>
<sequence>MKLLNFFTLFVTLYVAQCFAQRMDITLEKIKEFKVNTCKSDSDCKKEYETSCYKPNKDKDGYCLSKLFCRSNEKCIYEIYQEKNALLVNYQDVNTGRSYFATDIKPQIILESCNEKEAKNGNCFTRECSKAEECSSGRCENGVCITNDKPLHICTNDSSYFPSVKEGDDFARDKLTCKFVEQEICKKNSACANHSCIKMDGQHICALKQEKESTNLFSKFINFILELIGIVIAGTVIFFIVKHCMRNKSNRRVRKDLKVKYEMEEAFLKDNTKDYVELEDIDEYDYETSDMMKKKLMM</sequence>
<feature type="signal peptide" evidence="2">
    <location>
        <begin position="1"/>
        <end position="20"/>
    </location>
</feature>
<dbReference type="AlphaFoldDB" id="A0A1Y1UVG6"/>
<evidence type="ECO:0008006" key="5">
    <source>
        <dbReference type="Google" id="ProtNLM"/>
    </source>
</evidence>